<evidence type="ECO:0000313" key="3">
    <source>
        <dbReference type="Proteomes" id="UP000194159"/>
    </source>
</evidence>
<evidence type="ECO:0000313" key="2">
    <source>
        <dbReference type="EMBL" id="ARQ09176.1"/>
    </source>
</evidence>
<dbReference type="InterPro" id="IPR006840">
    <property type="entry name" value="ChaC"/>
</dbReference>
<sequence>MALTPELVLRTLRPVPEERPEPRWTPIPEDELDVLVQRVNEESKNEPLWIVAYGSLIWNPDFDFDAREFGTIYGWHRSFSLHIERWRAKRTLPSGTAASGRERSSVAEIFRARFWA</sequence>
<dbReference type="Pfam" id="PF04752">
    <property type="entry name" value="ChaC"/>
    <property type="match status" value="1"/>
</dbReference>
<dbReference type="AlphaFoldDB" id="A0AAN1EJ43"/>
<gene>
    <name evidence="2" type="ORF">NXC12_CH01098</name>
</gene>
<dbReference type="RefSeq" id="WP_086082923.1">
    <property type="nucleotide sequence ID" value="NZ_CP020906.1"/>
</dbReference>
<accession>A0AAN1EJ43</accession>
<protein>
    <submittedName>
        <fullName evidence="2">Cation transporter ChaC-like protein</fullName>
    </submittedName>
</protein>
<name>A0AAN1EJ43_RHIET</name>
<dbReference type="GO" id="GO:0006751">
    <property type="term" value="P:glutathione catabolic process"/>
    <property type="evidence" value="ECO:0007669"/>
    <property type="project" value="InterPro"/>
</dbReference>
<dbReference type="EMBL" id="CP020906">
    <property type="protein sequence ID" value="ARQ09176.1"/>
    <property type="molecule type" value="Genomic_DNA"/>
</dbReference>
<proteinExistence type="predicted"/>
<reference evidence="2 3" key="1">
    <citation type="submission" date="2017-04" db="EMBL/GenBank/DDBJ databases">
        <title>Complete genome sequences of Rhizobium genomic linages associated to common bean (phaseolus vulgaris).</title>
        <authorList>
            <person name="Santamaria R.I."/>
            <person name="Bustos P."/>
            <person name="Perez-Carrascal O."/>
            <person name="Martinez-Flores I."/>
            <person name="Juarez S."/>
            <person name="Lozano L."/>
            <person name="Miranda F."/>
            <person name="Vinuesa P."/>
            <person name="Martinez-Romero E."/>
            <person name="Cevallos M.A."/>
            <person name="Romero D."/>
            <person name="Davila G."/>
            <person name="Gonzalez V."/>
        </authorList>
    </citation>
    <scope>NUCLEOTIDE SEQUENCE [LARGE SCALE GENOMIC DNA]</scope>
    <source>
        <strain evidence="2 3">NXC12</strain>
    </source>
</reference>
<dbReference type="GO" id="GO:0061928">
    <property type="term" value="F:glutathione specific gamma-glutamylcyclotransferase activity"/>
    <property type="evidence" value="ECO:0007669"/>
    <property type="project" value="InterPro"/>
</dbReference>
<evidence type="ECO:0000256" key="1">
    <source>
        <dbReference type="ARBA" id="ARBA00023239"/>
    </source>
</evidence>
<keyword evidence="1" id="KW-0456">Lyase</keyword>
<organism evidence="2 3">
    <name type="scientific">Rhizobium etli</name>
    <dbReference type="NCBI Taxonomy" id="29449"/>
    <lineage>
        <taxon>Bacteria</taxon>
        <taxon>Pseudomonadati</taxon>
        <taxon>Pseudomonadota</taxon>
        <taxon>Alphaproteobacteria</taxon>
        <taxon>Hyphomicrobiales</taxon>
        <taxon>Rhizobiaceae</taxon>
        <taxon>Rhizobium/Agrobacterium group</taxon>
        <taxon>Rhizobium</taxon>
    </lineage>
</organism>
<dbReference type="Proteomes" id="UP000194159">
    <property type="component" value="Chromosome"/>
</dbReference>